<dbReference type="RefSeq" id="WP_160835130.1">
    <property type="nucleotide sequence ID" value="NZ_WMET01000001.1"/>
</dbReference>
<protein>
    <submittedName>
        <fullName evidence="1">Uncharacterized protein</fullName>
    </submittedName>
</protein>
<evidence type="ECO:0000313" key="1">
    <source>
        <dbReference type="EMBL" id="MYL18678.1"/>
    </source>
</evidence>
<proteinExistence type="predicted"/>
<sequence>MDRARSAYRQVLTAVTTSADLVKKPFDQGDLRLALFPQASPPNALRAGPCGKLRCDKMKESGYTV</sequence>
<dbReference type="EMBL" id="WMET01000001">
    <property type="protein sequence ID" value="MYL18678.1"/>
    <property type="molecule type" value="Genomic_DNA"/>
</dbReference>
<name>A0A845DN68_9BACI</name>
<gene>
    <name evidence="1" type="ORF">GLW04_02185</name>
</gene>
<accession>A0A845DN68</accession>
<organism evidence="1 2">
    <name type="scientific">Halobacillus litoralis</name>
    <dbReference type="NCBI Taxonomy" id="45668"/>
    <lineage>
        <taxon>Bacteria</taxon>
        <taxon>Bacillati</taxon>
        <taxon>Bacillota</taxon>
        <taxon>Bacilli</taxon>
        <taxon>Bacillales</taxon>
        <taxon>Bacillaceae</taxon>
        <taxon>Halobacillus</taxon>
    </lineage>
</organism>
<reference evidence="1 2" key="1">
    <citation type="submission" date="2019-11" db="EMBL/GenBank/DDBJ databases">
        <title>Genome sequences of 17 halophilic strains isolated from different environments.</title>
        <authorList>
            <person name="Furrow R.E."/>
        </authorList>
    </citation>
    <scope>NUCLEOTIDE SEQUENCE [LARGE SCALE GENOMIC DNA]</scope>
    <source>
        <strain evidence="1 2">22511_23_Filter</strain>
    </source>
</reference>
<evidence type="ECO:0000313" key="2">
    <source>
        <dbReference type="Proteomes" id="UP000460949"/>
    </source>
</evidence>
<dbReference type="Proteomes" id="UP000460949">
    <property type="component" value="Unassembled WGS sequence"/>
</dbReference>
<comment type="caution">
    <text evidence="1">The sequence shown here is derived from an EMBL/GenBank/DDBJ whole genome shotgun (WGS) entry which is preliminary data.</text>
</comment>
<dbReference type="AlphaFoldDB" id="A0A845DN68"/>